<comment type="subcellular location">
    <subcellularLocation>
        <location evidence="1">Nucleus</location>
    </subcellularLocation>
</comment>
<dbReference type="EnsemblProtists" id="EOD27154">
    <property type="protein sequence ID" value="EOD27154"/>
    <property type="gene ID" value="EMIHUDRAFT_205104"/>
</dbReference>
<dbReference type="eggNOG" id="KOG0384">
    <property type="taxonomic scope" value="Eukaryota"/>
</dbReference>
<keyword evidence="3" id="KW-0067">ATP-binding</keyword>
<evidence type="ECO:0000259" key="6">
    <source>
        <dbReference type="Pfam" id="PF00176"/>
    </source>
</evidence>
<evidence type="ECO:0000256" key="3">
    <source>
        <dbReference type="ARBA" id="ARBA00022840"/>
    </source>
</evidence>
<feature type="compositionally biased region" description="Gly residues" evidence="5">
    <location>
        <begin position="133"/>
        <end position="146"/>
    </location>
</feature>
<dbReference type="Pfam" id="PF00176">
    <property type="entry name" value="SNF2-rel_dom"/>
    <property type="match status" value="1"/>
</dbReference>
<dbReference type="PANTHER" id="PTHR45623:SF48">
    <property type="entry name" value="SNF2 FAMILY DNA-DEPENDENT ATPASE"/>
    <property type="match status" value="1"/>
</dbReference>
<reference evidence="8" key="1">
    <citation type="journal article" date="2013" name="Nature">
        <title>Pan genome of the phytoplankton Emiliania underpins its global distribution.</title>
        <authorList>
            <person name="Read B.A."/>
            <person name="Kegel J."/>
            <person name="Klute M.J."/>
            <person name="Kuo A."/>
            <person name="Lefebvre S.C."/>
            <person name="Maumus F."/>
            <person name="Mayer C."/>
            <person name="Miller J."/>
            <person name="Monier A."/>
            <person name="Salamov A."/>
            <person name="Young J."/>
            <person name="Aguilar M."/>
            <person name="Claverie J.M."/>
            <person name="Frickenhaus S."/>
            <person name="Gonzalez K."/>
            <person name="Herman E.K."/>
            <person name="Lin Y.C."/>
            <person name="Napier J."/>
            <person name="Ogata H."/>
            <person name="Sarno A.F."/>
            <person name="Shmutz J."/>
            <person name="Schroeder D."/>
            <person name="de Vargas C."/>
            <person name="Verret F."/>
            <person name="von Dassow P."/>
            <person name="Valentin K."/>
            <person name="Van de Peer Y."/>
            <person name="Wheeler G."/>
            <person name="Dacks J.B."/>
            <person name="Delwiche C.F."/>
            <person name="Dyhrman S.T."/>
            <person name="Glockner G."/>
            <person name="John U."/>
            <person name="Richards T."/>
            <person name="Worden A.Z."/>
            <person name="Zhang X."/>
            <person name="Grigoriev I.V."/>
            <person name="Allen A.E."/>
            <person name="Bidle K."/>
            <person name="Borodovsky M."/>
            <person name="Bowler C."/>
            <person name="Brownlee C."/>
            <person name="Cock J.M."/>
            <person name="Elias M."/>
            <person name="Gladyshev V.N."/>
            <person name="Groth M."/>
            <person name="Guda C."/>
            <person name="Hadaegh A."/>
            <person name="Iglesias-Rodriguez M.D."/>
            <person name="Jenkins J."/>
            <person name="Jones B.M."/>
            <person name="Lawson T."/>
            <person name="Leese F."/>
            <person name="Lindquist E."/>
            <person name="Lobanov A."/>
            <person name="Lomsadze A."/>
            <person name="Malik S.B."/>
            <person name="Marsh M.E."/>
            <person name="Mackinder L."/>
            <person name="Mock T."/>
            <person name="Mueller-Roeber B."/>
            <person name="Pagarete A."/>
            <person name="Parker M."/>
            <person name="Probert I."/>
            <person name="Quesneville H."/>
            <person name="Raines C."/>
            <person name="Rensing S.A."/>
            <person name="Riano-Pachon D.M."/>
            <person name="Richier S."/>
            <person name="Rokitta S."/>
            <person name="Shiraiwa Y."/>
            <person name="Soanes D.M."/>
            <person name="van der Giezen M."/>
            <person name="Wahlund T.M."/>
            <person name="Williams B."/>
            <person name="Wilson W."/>
            <person name="Wolfe G."/>
            <person name="Wurch L.L."/>
        </authorList>
    </citation>
    <scope>NUCLEOTIDE SEQUENCE</scope>
</reference>
<sequence length="442" mass="47552">MDPPSDDSRSDGGGDEGAALGAGVLRRGLAVRDAYLKAHERVEAVVGWRRGGGQGEERYLAKLRGRSHLHCCWLTEAKLAHAGEHRPLAAWRQTVGAVLDIKPPRGKRRAVRRNSTALSAALLDEEEDAGDGARCGGEGRVGGSSGMEGSIGLEGDATGGAEPWQSGEARRDQSGDESGDASGDESGEWSCGEEPEVLPLADPLSGDEEEEGGEEYVPQPRRGRSAAHLEERSLQLPPPMGRDTASGQLERAACRGTTAALRLPRSGSLLLVRWRGLGWPHSTWEAWRDAQPFDAAAAEVGARAGLRGYQEEGVRWLLACWHAGRSSILADEMGLGKTAQARRLPMCACGTVAPGFRFSRRAARWTTLRSAVVHGSAEARRAQLRYALAHCDEDRDGVRTGRLRVELVVTTYELLSIEGAALGAVPWRQVVVDEARRPKSEE</sequence>
<feature type="compositionally biased region" description="Acidic residues" evidence="5">
    <location>
        <begin position="175"/>
        <end position="196"/>
    </location>
</feature>
<dbReference type="InterPro" id="IPR016197">
    <property type="entry name" value="Chromo-like_dom_sf"/>
</dbReference>
<dbReference type="Gene3D" id="3.40.50.10810">
    <property type="entry name" value="Tandem AAA-ATPase domain"/>
    <property type="match status" value="2"/>
</dbReference>
<evidence type="ECO:0000256" key="4">
    <source>
        <dbReference type="ARBA" id="ARBA00023242"/>
    </source>
</evidence>
<evidence type="ECO:0000256" key="5">
    <source>
        <dbReference type="SAM" id="MobiDB-lite"/>
    </source>
</evidence>
<dbReference type="PaxDb" id="2903-EOD27154"/>
<dbReference type="RefSeq" id="XP_005779583.1">
    <property type="nucleotide sequence ID" value="XM_005779526.1"/>
</dbReference>
<feature type="domain" description="SNF2 N-terminal" evidence="6">
    <location>
        <begin position="309"/>
        <end position="340"/>
    </location>
</feature>
<proteinExistence type="predicted"/>
<evidence type="ECO:0000313" key="8">
    <source>
        <dbReference type="Proteomes" id="UP000013827"/>
    </source>
</evidence>
<evidence type="ECO:0000313" key="7">
    <source>
        <dbReference type="EnsemblProtists" id="EOD27154"/>
    </source>
</evidence>
<dbReference type="AlphaFoldDB" id="A0A0D3JUG9"/>
<accession>A0A0D3JUG9</accession>
<dbReference type="GeneID" id="17272700"/>
<feature type="region of interest" description="Disordered" evidence="5">
    <location>
        <begin position="122"/>
        <end position="245"/>
    </location>
</feature>
<name>A0A0D3JUG9_EMIH1</name>
<feature type="compositionally biased region" description="Acidic residues" evidence="5">
    <location>
        <begin position="205"/>
        <end position="214"/>
    </location>
</feature>
<dbReference type="PANTHER" id="PTHR45623">
    <property type="entry name" value="CHROMODOMAIN-HELICASE-DNA-BINDING PROTEIN 3-RELATED-RELATED"/>
    <property type="match status" value="1"/>
</dbReference>
<evidence type="ECO:0000256" key="1">
    <source>
        <dbReference type="ARBA" id="ARBA00004123"/>
    </source>
</evidence>
<keyword evidence="8" id="KW-1185">Reference proteome</keyword>
<dbReference type="InterPro" id="IPR000330">
    <property type="entry name" value="SNF2_N"/>
</dbReference>
<dbReference type="InterPro" id="IPR027417">
    <property type="entry name" value="P-loop_NTPase"/>
</dbReference>
<dbReference type="HOGENOM" id="CLU_620288_0_0_1"/>
<keyword evidence="2" id="KW-0547">Nucleotide-binding</keyword>
<dbReference type="GO" id="GO:0005524">
    <property type="term" value="F:ATP binding"/>
    <property type="evidence" value="ECO:0007669"/>
    <property type="project" value="UniProtKB-KW"/>
</dbReference>
<organism evidence="7 8">
    <name type="scientific">Emiliania huxleyi (strain CCMP1516)</name>
    <dbReference type="NCBI Taxonomy" id="280463"/>
    <lineage>
        <taxon>Eukaryota</taxon>
        <taxon>Haptista</taxon>
        <taxon>Haptophyta</taxon>
        <taxon>Prymnesiophyceae</taxon>
        <taxon>Isochrysidales</taxon>
        <taxon>Noelaerhabdaceae</taxon>
        <taxon>Emiliania</taxon>
    </lineage>
</organism>
<reference evidence="7" key="2">
    <citation type="submission" date="2024-10" db="UniProtKB">
        <authorList>
            <consortium name="EnsemblProtists"/>
        </authorList>
    </citation>
    <scope>IDENTIFICATION</scope>
</reference>
<dbReference type="GO" id="GO:0005634">
    <property type="term" value="C:nucleus"/>
    <property type="evidence" value="ECO:0007669"/>
    <property type="project" value="UniProtKB-SubCell"/>
</dbReference>
<dbReference type="STRING" id="2903.R1F1U1"/>
<evidence type="ECO:0000256" key="2">
    <source>
        <dbReference type="ARBA" id="ARBA00022741"/>
    </source>
</evidence>
<keyword evidence="4" id="KW-0539">Nucleus</keyword>
<dbReference type="SUPFAM" id="SSF54160">
    <property type="entry name" value="Chromo domain-like"/>
    <property type="match status" value="1"/>
</dbReference>
<dbReference type="InterPro" id="IPR038718">
    <property type="entry name" value="SNF2-like_sf"/>
</dbReference>
<dbReference type="SUPFAM" id="SSF52540">
    <property type="entry name" value="P-loop containing nucleoside triphosphate hydrolases"/>
    <property type="match status" value="1"/>
</dbReference>
<dbReference type="Proteomes" id="UP000013827">
    <property type="component" value="Unassembled WGS sequence"/>
</dbReference>
<dbReference type="KEGG" id="ehx:EMIHUDRAFT_205104"/>
<protein>
    <recommendedName>
        <fullName evidence="6">SNF2 N-terminal domain-containing protein</fullName>
    </recommendedName>
</protein>